<gene>
    <name evidence="2" type="ORF">EV643_10432</name>
</gene>
<organism evidence="2 3">
    <name type="scientific">Kribbella caucasensis</name>
    <dbReference type="NCBI Taxonomy" id="2512215"/>
    <lineage>
        <taxon>Bacteria</taxon>
        <taxon>Bacillati</taxon>
        <taxon>Actinomycetota</taxon>
        <taxon>Actinomycetes</taxon>
        <taxon>Propionibacteriales</taxon>
        <taxon>Kribbellaceae</taxon>
        <taxon>Kribbella</taxon>
    </lineage>
</organism>
<dbReference type="Gene3D" id="3.10.450.50">
    <property type="match status" value="1"/>
</dbReference>
<keyword evidence="2" id="KW-0413">Isomerase</keyword>
<dbReference type="AlphaFoldDB" id="A0A4R6KHI9"/>
<dbReference type="InterPro" id="IPR032710">
    <property type="entry name" value="NTF2-like_dom_sf"/>
</dbReference>
<dbReference type="EMBL" id="SNWQ01000004">
    <property type="protein sequence ID" value="TDO50540.1"/>
    <property type="molecule type" value="Genomic_DNA"/>
</dbReference>
<accession>A0A4R6KHI9</accession>
<dbReference type="SUPFAM" id="SSF54427">
    <property type="entry name" value="NTF2-like"/>
    <property type="match status" value="1"/>
</dbReference>
<evidence type="ECO:0000259" key="1">
    <source>
        <dbReference type="Pfam" id="PF12680"/>
    </source>
</evidence>
<dbReference type="Proteomes" id="UP000295388">
    <property type="component" value="Unassembled WGS sequence"/>
</dbReference>
<sequence length="127" mass="14248">MTDHPNAELLRRLYAGDRQALYDRLAPGYVVHVPGAGRAAGSYHGAEGHAEHVRAMGRWTGDTMRKTLTTTFLADDHWGLVPSELEVERDGRQLRVHAFGLWRFRDGAVAEHWGLVDQQTALDEFLA</sequence>
<feature type="domain" description="SnoaL-like" evidence="1">
    <location>
        <begin position="9"/>
        <end position="112"/>
    </location>
</feature>
<dbReference type="RefSeq" id="WP_133799748.1">
    <property type="nucleotide sequence ID" value="NZ_SNWQ01000004.1"/>
</dbReference>
<dbReference type="GO" id="GO:0016853">
    <property type="term" value="F:isomerase activity"/>
    <property type="evidence" value="ECO:0007669"/>
    <property type="project" value="UniProtKB-KW"/>
</dbReference>
<comment type="caution">
    <text evidence="2">The sequence shown here is derived from an EMBL/GenBank/DDBJ whole genome shotgun (WGS) entry which is preliminary data.</text>
</comment>
<dbReference type="Pfam" id="PF12680">
    <property type="entry name" value="SnoaL_2"/>
    <property type="match status" value="1"/>
</dbReference>
<proteinExistence type="predicted"/>
<evidence type="ECO:0000313" key="3">
    <source>
        <dbReference type="Proteomes" id="UP000295388"/>
    </source>
</evidence>
<keyword evidence="3" id="KW-1185">Reference proteome</keyword>
<dbReference type="OrthoDB" id="129343at2"/>
<reference evidence="2 3" key="1">
    <citation type="submission" date="2019-03" db="EMBL/GenBank/DDBJ databases">
        <title>Genomic Encyclopedia of Type Strains, Phase III (KMG-III): the genomes of soil and plant-associated and newly described type strains.</title>
        <authorList>
            <person name="Whitman W."/>
        </authorList>
    </citation>
    <scope>NUCLEOTIDE SEQUENCE [LARGE SCALE GENOMIC DNA]</scope>
    <source>
        <strain evidence="2 3">VKM Ac-2527</strain>
    </source>
</reference>
<protein>
    <submittedName>
        <fullName evidence="2">Ketosteroid isomerase-like protein</fullName>
    </submittedName>
</protein>
<evidence type="ECO:0000313" key="2">
    <source>
        <dbReference type="EMBL" id="TDO50540.1"/>
    </source>
</evidence>
<name>A0A4R6KHI9_9ACTN</name>
<dbReference type="InterPro" id="IPR037401">
    <property type="entry name" value="SnoaL-like"/>
</dbReference>